<evidence type="ECO:0000256" key="8">
    <source>
        <dbReference type="ARBA" id="ARBA00022827"/>
    </source>
</evidence>
<comment type="pathway">
    <text evidence="2 13">Cofactor biosynthesis; NAD(+) biosynthesis; iminoaspartate from L-aspartate (oxidase route): step 1/1.</text>
</comment>
<dbReference type="Proteomes" id="UP000178602">
    <property type="component" value="Unassembled WGS sequence"/>
</dbReference>
<evidence type="ECO:0000259" key="14">
    <source>
        <dbReference type="Pfam" id="PF00890"/>
    </source>
</evidence>
<evidence type="ECO:0000256" key="10">
    <source>
        <dbReference type="ARBA" id="ARBA00048305"/>
    </source>
</evidence>
<dbReference type="InterPro" id="IPR027477">
    <property type="entry name" value="Succ_DH/fumarate_Rdtase_cat_sf"/>
</dbReference>
<evidence type="ECO:0000256" key="13">
    <source>
        <dbReference type="RuleBase" id="RU362049"/>
    </source>
</evidence>
<dbReference type="PANTHER" id="PTHR42716">
    <property type="entry name" value="L-ASPARTATE OXIDASE"/>
    <property type="match status" value="1"/>
</dbReference>
<evidence type="ECO:0000256" key="6">
    <source>
        <dbReference type="ARBA" id="ARBA00022630"/>
    </source>
</evidence>
<keyword evidence="8 13" id="KW-0274">FAD</keyword>
<comment type="caution">
    <text evidence="16">The sequence shown here is derived from an EMBL/GenBank/DDBJ whole genome shotgun (WGS) entry which is preliminary data.</text>
</comment>
<evidence type="ECO:0000256" key="3">
    <source>
        <dbReference type="ARBA" id="ARBA00008562"/>
    </source>
</evidence>
<dbReference type="FunFam" id="3.90.700.10:FF:000002">
    <property type="entry name" value="L-aspartate oxidase"/>
    <property type="match status" value="1"/>
</dbReference>
<comment type="catalytic activity">
    <reaction evidence="10">
        <text>L-aspartate + O2 = iminosuccinate + H2O2</text>
        <dbReference type="Rhea" id="RHEA:25876"/>
        <dbReference type="ChEBI" id="CHEBI:15379"/>
        <dbReference type="ChEBI" id="CHEBI:16240"/>
        <dbReference type="ChEBI" id="CHEBI:29991"/>
        <dbReference type="ChEBI" id="CHEBI:77875"/>
        <dbReference type="EC" id="1.4.3.16"/>
    </reaction>
    <physiologicalReaction direction="left-to-right" evidence="10">
        <dbReference type="Rhea" id="RHEA:25877"/>
    </physiologicalReaction>
</comment>
<gene>
    <name evidence="16" type="ORF">A3K49_07430</name>
</gene>
<dbReference type="SUPFAM" id="SSF51905">
    <property type="entry name" value="FAD/NAD(P)-binding domain"/>
    <property type="match status" value="1"/>
</dbReference>
<dbReference type="SUPFAM" id="SSF46977">
    <property type="entry name" value="Succinate dehydrogenase/fumarate reductase flavoprotein C-terminal domain"/>
    <property type="match status" value="1"/>
</dbReference>
<dbReference type="GO" id="GO:0034628">
    <property type="term" value="P:'de novo' NAD+ biosynthetic process from L-aspartate"/>
    <property type="evidence" value="ECO:0007669"/>
    <property type="project" value="TreeGrafter"/>
</dbReference>
<name>A0A1F4T7J6_UNCSA</name>
<sequence length="529" mass="57782">MNDKDYSCDFLIIGGGIAGLSAALEASKHGKVILLTKGKIGESATEKAQGGIAAAIDQPRDSTEYHFEDTIAAGAGLCNEKAVRVLVTEGVDRAKELIEMGARFDRAETEAGGGFALALEGAHKRRRILHAGDETGKEIEKTLGRRIVNENKVTIHQGMMGIDLLMEDKKCAGALALDSLSGAVKSYRARATLIATGGVCQLYLYTTNPAFATGDGIAMAYRAGAAVTDMEFVQFHPTALVQFKQFEDIVALPRFLISEAVRGEGGVLLNNKGERFMEKYHVKLELAPRDIVSRAIVQEMKATDSDHVFLSLKGIDAEKIKHRFPMIYKTCLERGLDITKDNIPVAPAAHYFMGGIKTDIDGRTNLPGLYAAGECASTGVHGANRLASNSLLEGLVFGRRAAVAAKQPTTNNQQLTTNESATILCKPRFKDFEIQRYKLIIKTAMWNGAGIIRSQESLSSASRKLELIEKDLVYPAGSLDELELKNMLLTAKLITRAALDRQESRGAHYRTDFPKQDDNWKRNLIYKNS</sequence>
<dbReference type="GO" id="GO:0033765">
    <property type="term" value="F:steroid dehydrogenase activity, acting on the CH-CH group of donors"/>
    <property type="evidence" value="ECO:0007669"/>
    <property type="project" value="UniProtKB-ARBA"/>
</dbReference>
<dbReference type="PRINTS" id="PR00368">
    <property type="entry name" value="FADPNR"/>
</dbReference>
<comment type="function">
    <text evidence="13">Catalyzes the oxidation of L-aspartate to iminoaspartate.</text>
</comment>
<comment type="subcellular location">
    <subcellularLocation>
        <location evidence="13">Cytoplasm</location>
    </subcellularLocation>
</comment>
<comment type="cofactor">
    <cofactor evidence="1 13">
        <name>FAD</name>
        <dbReference type="ChEBI" id="CHEBI:57692"/>
    </cofactor>
</comment>
<evidence type="ECO:0000256" key="1">
    <source>
        <dbReference type="ARBA" id="ARBA00001974"/>
    </source>
</evidence>
<dbReference type="InterPro" id="IPR005288">
    <property type="entry name" value="NadB"/>
</dbReference>
<dbReference type="SUPFAM" id="SSF56425">
    <property type="entry name" value="Succinate dehydrogenase/fumarate reductase flavoprotein, catalytic domain"/>
    <property type="match status" value="1"/>
</dbReference>
<keyword evidence="7 13" id="KW-0662">Pyridine nucleotide biosynthesis</keyword>
<feature type="active site" description="Proton acceptor" evidence="12">
    <location>
        <position position="289"/>
    </location>
</feature>
<feature type="domain" description="Fumarate reductase/succinate dehydrogenase flavoprotein-like C-terminal" evidence="15">
    <location>
        <begin position="442"/>
        <end position="525"/>
    </location>
</feature>
<comment type="similarity">
    <text evidence="3 13">Belongs to the FAD-dependent oxidoreductase 2 family. NadB subfamily.</text>
</comment>
<evidence type="ECO:0000256" key="9">
    <source>
        <dbReference type="ARBA" id="ARBA00023002"/>
    </source>
</evidence>
<dbReference type="GO" id="GO:0008734">
    <property type="term" value="F:L-aspartate oxidase activity"/>
    <property type="evidence" value="ECO:0007669"/>
    <property type="project" value="UniProtKB-UniRule"/>
</dbReference>
<dbReference type="NCBIfam" id="TIGR00551">
    <property type="entry name" value="nadB"/>
    <property type="match status" value="1"/>
</dbReference>
<dbReference type="PANTHER" id="PTHR42716:SF2">
    <property type="entry name" value="L-ASPARTATE OXIDASE, CHLOROPLASTIC"/>
    <property type="match status" value="1"/>
</dbReference>
<dbReference type="EC" id="1.4.3.16" evidence="4 11"/>
<dbReference type="PRINTS" id="PR00411">
    <property type="entry name" value="PNDRDTASEI"/>
</dbReference>
<evidence type="ECO:0000313" key="17">
    <source>
        <dbReference type="Proteomes" id="UP000178602"/>
    </source>
</evidence>
<dbReference type="AlphaFoldDB" id="A0A1F4T7J6"/>
<dbReference type="UniPathway" id="UPA00253">
    <property type="reaction ID" value="UER00326"/>
</dbReference>
<dbReference type="InterPro" id="IPR036188">
    <property type="entry name" value="FAD/NAD-bd_sf"/>
</dbReference>
<dbReference type="GO" id="GO:0005737">
    <property type="term" value="C:cytoplasm"/>
    <property type="evidence" value="ECO:0007669"/>
    <property type="project" value="UniProtKB-SubCell"/>
</dbReference>
<evidence type="ECO:0000256" key="5">
    <source>
        <dbReference type="ARBA" id="ARBA00021901"/>
    </source>
</evidence>
<feature type="domain" description="FAD-dependent oxidoreductase 2 FAD-binding" evidence="14">
    <location>
        <begin position="9"/>
        <end position="391"/>
    </location>
</feature>
<reference evidence="16 17" key="1">
    <citation type="journal article" date="2016" name="Nat. Commun.">
        <title>Thousands of microbial genomes shed light on interconnected biogeochemical processes in an aquifer system.</title>
        <authorList>
            <person name="Anantharaman K."/>
            <person name="Brown C.T."/>
            <person name="Hug L.A."/>
            <person name="Sharon I."/>
            <person name="Castelle C.J."/>
            <person name="Probst A.J."/>
            <person name="Thomas B.C."/>
            <person name="Singh A."/>
            <person name="Wilkins M.J."/>
            <person name="Karaoz U."/>
            <person name="Brodie E.L."/>
            <person name="Williams K.H."/>
            <person name="Hubbard S.S."/>
            <person name="Banfield J.F."/>
        </authorList>
    </citation>
    <scope>NUCLEOTIDE SEQUENCE [LARGE SCALE GENOMIC DNA]</scope>
</reference>
<dbReference type="InterPro" id="IPR015939">
    <property type="entry name" value="Fum_Rdtase/Succ_DH_flav-like_C"/>
</dbReference>
<evidence type="ECO:0000313" key="16">
    <source>
        <dbReference type="EMBL" id="OGC28761.1"/>
    </source>
</evidence>
<dbReference type="Gene3D" id="3.90.700.10">
    <property type="entry name" value="Succinate dehydrogenase/fumarate reductase flavoprotein, catalytic domain"/>
    <property type="match status" value="1"/>
</dbReference>
<evidence type="ECO:0000256" key="4">
    <source>
        <dbReference type="ARBA" id="ARBA00012173"/>
    </source>
</evidence>
<dbReference type="InterPro" id="IPR003953">
    <property type="entry name" value="FAD-dep_OxRdtase_2_FAD-bd"/>
</dbReference>
<protein>
    <recommendedName>
        <fullName evidence="5 11">L-aspartate oxidase</fullName>
        <ecNumber evidence="4 11">1.4.3.16</ecNumber>
    </recommendedName>
</protein>
<dbReference type="Pfam" id="PF00890">
    <property type="entry name" value="FAD_binding_2"/>
    <property type="match status" value="1"/>
</dbReference>
<evidence type="ECO:0000256" key="11">
    <source>
        <dbReference type="NCBIfam" id="TIGR00551"/>
    </source>
</evidence>
<dbReference type="Gene3D" id="1.20.58.100">
    <property type="entry name" value="Fumarate reductase/succinate dehydrogenase flavoprotein-like, C-terminal domain"/>
    <property type="match status" value="1"/>
</dbReference>
<keyword evidence="9 13" id="KW-0560">Oxidoreductase</keyword>
<proteinExistence type="inferred from homology"/>
<evidence type="ECO:0000256" key="7">
    <source>
        <dbReference type="ARBA" id="ARBA00022642"/>
    </source>
</evidence>
<dbReference type="InterPro" id="IPR037099">
    <property type="entry name" value="Fum_R/Succ_DH_flav-like_C_sf"/>
</dbReference>
<evidence type="ECO:0000256" key="12">
    <source>
        <dbReference type="PIRSR" id="PIRSR000171-1"/>
    </source>
</evidence>
<keyword evidence="6 13" id="KW-0285">Flavoprotein</keyword>
<evidence type="ECO:0000259" key="15">
    <source>
        <dbReference type="Pfam" id="PF02910"/>
    </source>
</evidence>
<evidence type="ECO:0000256" key="2">
    <source>
        <dbReference type="ARBA" id="ARBA00004950"/>
    </source>
</evidence>
<dbReference type="Pfam" id="PF02910">
    <property type="entry name" value="Succ_DH_flav_C"/>
    <property type="match status" value="1"/>
</dbReference>
<organism evidence="16 17">
    <name type="scientific">candidate division WOR-1 bacterium RIFOXYC12_FULL_54_18</name>
    <dbReference type="NCBI Taxonomy" id="1802584"/>
    <lineage>
        <taxon>Bacteria</taxon>
        <taxon>Bacillati</taxon>
        <taxon>Saganbacteria</taxon>
    </lineage>
</organism>
<dbReference type="EMBL" id="MEUG01000001">
    <property type="protein sequence ID" value="OGC28761.1"/>
    <property type="molecule type" value="Genomic_DNA"/>
</dbReference>
<dbReference type="Gene3D" id="3.50.50.60">
    <property type="entry name" value="FAD/NAD(P)-binding domain"/>
    <property type="match status" value="1"/>
</dbReference>
<accession>A0A1F4T7J6</accession>
<dbReference type="PIRSF" id="PIRSF000171">
    <property type="entry name" value="SDHA_APRA_LASPO"/>
    <property type="match status" value="1"/>
</dbReference>